<dbReference type="AlphaFoldDB" id="A0A9W6A9V2"/>
<organism evidence="3 4">
    <name type="scientific">Aspergillus niger</name>
    <dbReference type="NCBI Taxonomy" id="5061"/>
    <lineage>
        <taxon>Eukaryota</taxon>
        <taxon>Fungi</taxon>
        <taxon>Dikarya</taxon>
        <taxon>Ascomycota</taxon>
        <taxon>Pezizomycotina</taxon>
        <taxon>Eurotiomycetes</taxon>
        <taxon>Eurotiomycetidae</taxon>
        <taxon>Eurotiales</taxon>
        <taxon>Aspergillaceae</taxon>
        <taxon>Aspergillus</taxon>
        <taxon>Aspergillus subgen. Circumdati</taxon>
    </lineage>
</organism>
<sequence>MSTASPALKMSEPTQLSSPEAPDGGRCSLVAELNRLPWTHPEHFATASKCGIFFRERYESTGKLHDIARAVYYGRYVVAHKDGTLPKIQLMLSLNKRFTHDHNEIFLHESMSLLNDVYDAGDLRKVLSHAGDANLVMCLAQTQKLHYFYMGSSKKAPVDLDSRLSADREHHSAMPFEVRLSRAKDISPGVDVNSPDAKRADRLWLWSQQYKVEDEEDFHSSLGYLMEAEKLVDIYCPSFCHIYHSIVGLLRESYLSTLKLERLDQAIAYAQKATEAKVASPAQRAIFLSDLGLHCKLRYDRKARPQDLETALSAHREAVRLYPTRDSSKAVLLDQLSNSLHSCYLSTRKSAMWLKSHDPAIEHLKEAVLYGRESVEIERKSFNLVNLAQKLDQLFDATGDIEEEYINEAADLASEAAKLKDLSPDEQGPVLQTLGRIFARKYHKSPSYILLQKDRDSSDIEFALQALLMCAKSPVIQPLERIRAARAAGVILYDLRRYEDAWDCLREAVQNIPSASAVHFDREGQQYIISQLSGLGSEACSAGLTAGAPPLKALFVLEQARGILTTNLRGGSGELDDLKCKAPNLYEEFRNFQQQVMRPSEQQVQLVDPLDLSQKPWTDPRMRAIEKLDGVVKLIRETVPGFCDFLTTLEPHHITELSDEDYITVLNTSIFRTDAIVLKRGLVDVIPFYGLLPISINGHRSQMVERIAKPLLKSIHNQRIEPHVRNHYLTRLLKFAWDSIVAPICSRLGLKEHNPTPDCPFAPRVLWIPTGIFAQIPLHAAGDYSSGNLTDSATARMTSSYIASFRMLQHVRSRSRGIQTAGNKGVVVSTASKSWASLPKGIRKYFLPSADVEAAGVTDAARFIQWVQMPRAVKAQLLDVLPSCNYLHVDSHAETDADDPSRSHLILLDETSTESEPVIARLSVKEISSTVADKSILAFLAACSTAYGSVLELLDEGLQIGNAFQLAGFPHVIASLWRAYDFVCPTLAREFYQFLNNHTDEHGGIGNDTIAWALHHAVSTLKEEYLDEPLIWAPFIHLGPMSKEVDWAEWGMNEFRKEILSSKAVGGGAARPGDAADGGAA</sequence>
<evidence type="ECO:0000256" key="1">
    <source>
        <dbReference type="SAM" id="MobiDB-lite"/>
    </source>
</evidence>
<reference evidence="3" key="1">
    <citation type="submission" date="2022-07" db="EMBL/GenBank/DDBJ databases">
        <title>Taxonomy of Aspergillus series Nigri: significant species reduction supported by multi-species coalescent approaches.</title>
        <authorList>
            <person name="Bian C."/>
            <person name="Kusuya Y."/>
            <person name="Sklenar F."/>
            <person name="D'hooge E."/>
            <person name="Yaguchi T."/>
            <person name="Takahashi H."/>
            <person name="Hubka V."/>
        </authorList>
    </citation>
    <scope>NUCLEOTIDE SEQUENCE</scope>
    <source>
        <strain evidence="3">IFM 63604</strain>
    </source>
</reference>
<dbReference type="InterPro" id="IPR011990">
    <property type="entry name" value="TPR-like_helical_dom_sf"/>
</dbReference>
<dbReference type="Pfam" id="PF12770">
    <property type="entry name" value="CHAT"/>
    <property type="match status" value="1"/>
</dbReference>
<protein>
    <recommendedName>
        <fullName evidence="2">CHAT domain-containing protein</fullName>
    </recommendedName>
</protein>
<evidence type="ECO:0000259" key="2">
    <source>
        <dbReference type="Pfam" id="PF12770"/>
    </source>
</evidence>
<dbReference type="EMBL" id="BRPB01000086">
    <property type="protein sequence ID" value="GLA53796.1"/>
    <property type="molecule type" value="Genomic_DNA"/>
</dbReference>
<dbReference type="Proteomes" id="UP001144191">
    <property type="component" value="Unassembled WGS sequence"/>
</dbReference>
<name>A0A9W6A9V2_ASPNG</name>
<dbReference type="InterPro" id="IPR024983">
    <property type="entry name" value="CHAT_dom"/>
</dbReference>
<comment type="caution">
    <text evidence="3">The sequence shown here is derived from an EMBL/GenBank/DDBJ whole genome shotgun (WGS) entry which is preliminary data.</text>
</comment>
<dbReference type="Gene3D" id="1.25.40.10">
    <property type="entry name" value="Tetratricopeptide repeat domain"/>
    <property type="match status" value="1"/>
</dbReference>
<feature type="domain" description="CHAT" evidence="2">
    <location>
        <begin position="737"/>
        <end position="1039"/>
    </location>
</feature>
<proteinExistence type="predicted"/>
<feature type="region of interest" description="Disordered" evidence="1">
    <location>
        <begin position="1"/>
        <end position="23"/>
    </location>
</feature>
<accession>A0A9W6A9V2</accession>
<gene>
    <name evidence="3" type="ORF">AnigIFM63604_011100</name>
</gene>
<evidence type="ECO:0000313" key="3">
    <source>
        <dbReference type="EMBL" id="GLA53796.1"/>
    </source>
</evidence>
<evidence type="ECO:0000313" key="4">
    <source>
        <dbReference type="Proteomes" id="UP001144191"/>
    </source>
</evidence>